<feature type="coiled-coil region" evidence="1">
    <location>
        <begin position="965"/>
        <end position="1104"/>
    </location>
</feature>
<keyword evidence="1" id="KW-0175">Coiled coil</keyword>
<feature type="coiled-coil region" evidence="1">
    <location>
        <begin position="289"/>
        <end position="323"/>
    </location>
</feature>
<dbReference type="EMBL" id="CAJNDS010000093">
    <property type="protein sequence ID" value="CAE6952983.1"/>
    <property type="molecule type" value="Genomic_DNA"/>
</dbReference>
<evidence type="ECO:0000313" key="4">
    <source>
        <dbReference type="Proteomes" id="UP000604046"/>
    </source>
</evidence>
<feature type="coiled-coil region" evidence="1">
    <location>
        <begin position="562"/>
        <end position="620"/>
    </location>
</feature>
<keyword evidence="4" id="KW-1185">Reference proteome</keyword>
<feature type="coiled-coil region" evidence="1">
    <location>
        <begin position="720"/>
        <end position="754"/>
    </location>
</feature>
<reference evidence="3" key="1">
    <citation type="submission" date="2021-02" db="EMBL/GenBank/DDBJ databases">
        <authorList>
            <person name="Dougan E. K."/>
            <person name="Rhodes N."/>
            <person name="Thang M."/>
            <person name="Chan C."/>
        </authorList>
    </citation>
    <scope>NUCLEOTIDE SEQUENCE</scope>
</reference>
<evidence type="ECO:0000256" key="2">
    <source>
        <dbReference type="SAM" id="MobiDB-lite"/>
    </source>
</evidence>
<feature type="region of interest" description="Disordered" evidence="2">
    <location>
        <begin position="1192"/>
        <end position="1223"/>
    </location>
</feature>
<feature type="coiled-coil region" evidence="1">
    <location>
        <begin position="352"/>
        <end position="414"/>
    </location>
</feature>
<dbReference type="PANTHER" id="PTHR21535">
    <property type="entry name" value="MAGNESIUM AND COBALT TRANSPORT PROTEIN/MITOCHONDRIAL IMPORT INNER MEMBRANE TRANSLOCASE SUBUNIT TIM8"/>
    <property type="match status" value="1"/>
</dbReference>
<feature type="coiled-coil region" evidence="1">
    <location>
        <begin position="783"/>
        <end position="845"/>
    </location>
</feature>
<sequence length="1407" mass="162212">MQFEGSNAEARRRVLESQNAALHSELAALQESTMQLDMARIQREQHWKSMSRELTLLQHGKLEASEWQVEAREREESLRNEVTCLKDTHAVCEGTVAEIRACHQQTQVESKNLRLECEELSAAWLSATEEAEAMRSNSQQMESQIEQLQQQRARVVFDFGELREEQEAADEQRAKLQQHEWQVGEEEAKLQQEVARSRACASHHERRNQEESEELCYLHSESQAREAKWELQEATLHSQVVDLQKAEVRLEDERVKGESHLRSVTLELEVLQRSTSFADEQQAEMCKQQQRLEEANVQLRQKVADLEETLAKSSTKHQRTQAESRMLLSECEDLNTRWLCETEAVGSMQLSAKKLESQVEQLHQHREELLQSSCIAQQDHAKADAQRAAVTLQARRLEVQAEALQQELEASCETTSRHERRLCEQQDELRQMQFEGSNAEARRRVLESQNAALHSELAALQESTMQLDMARIQREQHWKSMSRELTLLQHGKLEASEWQVEAREREESLRNEVTCLKDTHAVCEGTVAEIRACHQQTQVESKNLRLECEKLSAAWLSATEEAEAMRSNSQQMESQIEQLQQQRARVVFDFGELREEQEAADEQRAKLQQHEWQVGEEEAKLQQEVARSRACASHHERRNQEESEELCYLHSESQAREAKWELQEATLHSQVVDLQKAEVRLEDERVKGESHLRSVTLELEVLQRSTSFADEQQAEMCKQQQRLEEANVQLRQKVADLEETLAKSSTKHQRTQAESRMLLSECEDLNTRWLCETEAVGSMQLSAKKLESQVEQLHQHREELLQSSCIAQQDHAKADAQRAAVTLQARRLEVQAEALQQELEASCETTSRHERRLCEQQDELRQMQFEGSNAEARRRVLESQNAALHSELAALQESTMQLDMARIQREQHWKSMSRELTLLQHGKLEASEWQVEAREREESLRNEVTCLKDTHAVCEGTVAEIRACHQQTQVESKNLRLECEELSAAWLSATEEAEAMRSYSEQMESHKAQQEEASAQFLHECGCLELTRMACEDAAAQFKCEQQLMQAEADQLIRECEELNANWQSSMAEVQIGNEELQCTSNALEQEQARFQHLEAQKSTLHQQLLASRASASSHERSVLELKTELYQMESECQMWQDEFQSQNSMLKLQSEALQETSSRLELQLGKDAEWIIQQNELERCRHEVNSLKAEHAKAREEAEAARMQEEQITDQRQTARMNGNGSEIVQQKSPCAAGSAAQSSVLDDVRADACLKSELAESQFQRTFLQKQELESEHTKCRAKLTGLESHEHEIWCAFLELQLKHEDLAAAYAQFQHPELQLPRKLEVAMEPSRQNDLARHVQNVSSLERTVYSLERVQLEEQVRELRQSIALLESSDQFDGFIFMLVKCFKSFSVTGEKDFAFGFSTV</sequence>
<comment type="caution">
    <text evidence="3">The sequence shown here is derived from an EMBL/GenBank/DDBJ whole genome shotgun (WGS) entry which is preliminary data.</text>
</comment>
<feature type="coiled-coil region" evidence="1">
    <location>
        <begin position="1348"/>
        <end position="1375"/>
    </location>
</feature>
<dbReference type="Proteomes" id="UP000604046">
    <property type="component" value="Unassembled WGS sequence"/>
</dbReference>
<proteinExistence type="predicted"/>
<name>A0A812HJX0_9DINO</name>
<dbReference type="PANTHER" id="PTHR21535:SF51">
    <property type="entry name" value="MANGANESE RESISTANCE PROTEIN MNR2"/>
    <property type="match status" value="1"/>
</dbReference>
<feature type="compositionally biased region" description="Polar residues" evidence="2">
    <location>
        <begin position="1211"/>
        <end position="1223"/>
    </location>
</feature>
<organism evidence="3 4">
    <name type="scientific">Symbiodinium natans</name>
    <dbReference type="NCBI Taxonomy" id="878477"/>
    <lineage>
        <taxon>Eukaryota</taxon>
        <taxon>Sar</taxon>
        <taxon>Alveolata</taxon>
        <taxon>Dinophyceae</taxon>
        <taxon>Suessiales</taxon>
        <taxon>Symbiodiniaceae</taxon>
        <taxon>Symbiodinium</taxon>
    </lineage>
</organism>
<gene>
    <name evidence="3" type="ORF">SNAT2548_LOCUS1641</name>
</gene>
<evidence type="ECO:0000256" key="1">
    <source>
        <dbReference type="SAM" id="Coils"/>
    </source>
</evidence>
<feature type="coiled-coil region" evidence="1">
    <location>
        <begin position="103"/>
        <end position="189"/>
    </location>
</feature>
<evidence type="ECO:0000313" key="3">
    <source>
        <dbReference type="EMBL" id="CAE6952983.1"/>
    </source>
</evidence>
<feature type="compositionally biased region" description="Basic and acidic residues" evidence="2">
    <location>
        <begin position="1192"/>
        <end position="1206"/>
    </location>
</feature>
<accession>A0A812HJX0</accession>
<protein>
    <submittedName>
        <fullName evidence="3">Uncharacterized protein</fullName>
    </submittedName>
</protein>